<protein>
    <recommendedName>
        <fullName evidence="5">ATP-grasp domain-containing protein</fullName>
    </recommendedName>
</protein>
<dbReference type="SUPFAM" id="SSF52440">
    <property type="entry name" value="PreATP-grasp domain"/>
    <property type="match status" value="1"/>
</dbReference>
<dbReference type="GO" id="GO:0009113">
    <property type="term" value="P:purine nucleobase biosynthetic process"/>
    <property type="evidence" value="ECO:0007669"/>
    <property type="project" value="InterPro"/>
</dbReference>
<dbReference type="InterPro" id="IPR000115">
    <property type="entry name" value="PRibGlycinamide_synth"/>
</dbReference>
<feature type="domain" description="ATP-grasp" evidence="5">
    <location>
        <begin position="103"/>
        <end position="158"/>
    </location>
</feature>
<evidence type="ECO:0000313" key="6">
    <source>
        <dbReference type="EMBL" id="CAJ0571272.1"/>
    </source>
</evidence>
<dbReference type="GO" id="GO:0005524">
    <property type="term" value="F:ATP binding"/>
    <property type="evidence" value="ECO:0007669"/>
    <property type="project" value="UniProtKB-UniRule"/>
</dbReference>
<dbReference type="InterPro" id="IPR020559">
    <property type="entry name" value="PRibGlycinamide_synth_CS"/>
</dbReference>
<feature type="non-terminal residue" evidence="6">
    <location>
        <position position="1"/>
    </location>
</feature>
<dbReference type="GO" id="GO:0004637">
    <property type="term" value="F:phosphoribosylamine-glycine ligase activity"/>
    <property type="evidence" value="ECO:0007669"/>
    <property type="project" value="InterPro"/>
</dbReference>
<evidence type="ECO:0000256" key="2">
    <source>
        <dbReference type="ARBA" id="ARBA00022741"/>
    </source>
</evidence>
<dbReference type="PROSITE" id="PS00184">
    <property type="entry name" value="GARS"/>
    <property type="match status" value="1"/>
</dbReference>
<dbReference type="Pfam" id="PF01071">
    <property type="entry name" value="GARS_A"/>
    <property type="match status" value="1"/>
</dbReference>
<dbReference type="Gene3D" id="3.40.50.20">
    <property type="match status" value="1"/>
</dbReference>
<proteinExistence type="predicted"/>
<dbReference type="SUPFAM" id="SSF56059">
    <property type="entry name" value="Glutathione synthetase ATP-binding domain-like"/>
    <property type="match status" value="1"/>
</dbReference>
<gene>
    <name evidence="6" type="ORF">MSPICULIGERA_LOCUS9684</name>
</gene>
<keyword evidence="3 4" id="KW-0067">ATP-binding</keyword>
<dbReference type="InterPro" id="IPR020562">
    <property type="entry name" value="PRibGlycinamide_synth_N"/>
</dbReference>
<accession>A0AA36FX65</accession>
<feature type="domain" description="ATP-grasp" evidence="5">
    <location>
        <begin position="187"/>
        <end position="266"/>
    </location>
</feature>
<dbReference type="EMBL" id="CATQJA010002553">
    <property type="protein sequence ID" value="CAJ0571272.1"/>
    <property type="molecule type" value="Genomic_DNA"/>
</dbReference>
<dbReference type="InterPro" id="IPR020561">
    <property type="entry name" value="PRibGlycinamid_synth_ATP-grasp"/>
</dbReference>
<organism evidence="6 7">
    <name type="scientific">Mesorhabditis spiculigera</name>
    <dbReference type="NCBI Taxonomy" id="96644"/>
    <lineage>
        <taxon>Eukaryota</taxon>
        <taxon>Metazoa</taxon>
        <taxon>Ecdysozoa</taxon>
        <taxon>Nematoda</taxon>
        <taxon>Chromadorea</taxon>
        <taxon>Rhabditida</taxon>
        <taxon>Rhabditina</taxon>
        <taxon>Rhabditomorpha</taxon>
        <taxon>Rhabditoidea</taxon>
        <taxon>Rhabditidae</taxon>
        <taxon>Mesorhabditinae</taxon>
        <taxon>Mesorhabditis</taxon>
    </lineage>
</organism>
<evidence type="ECO:0000259" key="5">
    <source>
        <dbReference type="PROSITE" id="PS50975"/>
    </source>
</evidence>
<sequence length="269" mass="29040">MTSGILILGSGGREHAIAWKLAQTVQKVRIAPGNGSPFGAVDLDISDPEAILAYCAQDGLDLVVVGPEIPLAQGIVDKLQDRIAIFGPTQEGARLETSKAFAKTFMQQNGIPTAEFAEFTLLADALNYIERCSWDGIVVKADGLAAGKGVVVCTNKEEAREAARNILQRLLEKDAGPNTGGMGVVGPVTVPKAIDEQISAILHQTIKGLQEQRIFYTGIIYAGFMITSKGPYVLEYNCRFGDPETELFHLIPMTSSLFMLVQRLLMGSW</sequence>
<evidence type="ECO:0000313" key="7">
    <source>
        <dbReference type="Proteomes" id="UP001177023"/>
    </source>
</evidence>
<comment type="caution">
    <text evidence="6">The sequence shown here is derived from an EMBL/GenBank/DDBJ whole genome shotgun (WGS) entry which is preliminary data.</text>
</comment>
<dbReference type="GO" id="GO:0046872">
    <property type="term" value="F:metal ion binding"/>
    <property type="evidence" value="ECO:0007669"/>
    <property type="project" value="InterPro"/>
</dbReference>
<dbReference type="Gene3D" id="3.30.470.20">
    <property type="entry name" value="ATP-grasp fold, B domain"/>
    <property type="match status" value="1"/>
</dbReference>
<reference evidence="6" key="1">
    <citation type="submission" date="2023-06" db="EMBL/GenBank/DDBJ databases">
        <authorList>
            <person name="Delattre M."/>
        </authorList>
    </citation>
    <scope>NUCLEOTIDE SEQUENCE</scope>
    <source>
        <strain evidence="6">AF72</strain>
    </source>
</reference>
<dbReference type="InterPro" id="IPR011761">
    <property type="entry name" value="ATP-grasp"/>
</dbReference>
<evidence type="ECO:0000256" key="4">
    <source>
        <dbReference type="PROSITE-ProRule" id="PRU00409"/>
    </source>
</evidence>
<evidence type="ECO:0000256" key="1">
    <source>
        <dbReference type="ARBA" id="ARBA00022598"/>
    </source>
</evidence>
<dbReference type="Proteomes" id="UP001177023">
    <property type="component" value="Unassembled WGS sequence"/>
</dbReference>
<dbReference type="PROSITE" id="PS50975">
    <property type="entry name" value="ATP_GRASP"/>
    <property type="match status" value="2"/>
</dbReference>
<dbReference type="PANTHER" id="PTHR43472:SF1">
    <property type="entry name" value="PHOSPHORIBOSYLAMINE--GLYCINE LIGASE, CHLOROPLASTIC"/>
    <property type="match status" value="1"/>
</dbReference>
<dbReference type="SMART" id="SM01209">
    <property type="entry name" value="GARS_A"/>
    <property type="match status" value="1"/>
</dbReference>
<keyword evidence="7" id="KW-1185">Reference proteome</keyword>
<name>A0AA36FX65_9BILA</name>
<dbReference type="PANTHER" id="PTHR43472">
    <property type="entry name" value="PHOSPHORIBOSYLAMINE--GLYCINE LIGASE"/>
    <property type="match status" value="1"/>
</dbReference>
<evidence type="ECO:0000256" key="3">
    <source>
        <dbReference type="ARBA" id="ARBA00022840"/>
    </source>
</evidence>
<dbReference type="AlphaFoldDB" id="A0AA36FX65"/>
<keyword evidence="2 4" id="KW-0547">Nucleotide-binding</keyword>
<dbReference type="Pfam" id="PF02844">
    <property type="entry name" value="GARS_N"/>
    <property type="match status" value="1"/>
</dbReference>
<keyword evidence="1" id="KW-0436">Ligase</keyword>
<dbReference type="InterPro" id="IPR016185">
    <property type="entry name" value="PreATP-grasp_dom_sf"/>
</dbReference>